<organism evidence="1">
    <name type="scientific">freshwater metagenome</name>
    <dbReference type="NCBI Taxonomy" id="449393"/>
    <lineage>
        <taxon>unclassified sequences</taxon>
        <taxon>metagenomes</taxon>
        <taxon>ecological metagenomes</taxon>
    </lineage>
</organism>
<sequence length="163" mass="18187">MTLIAIDGPAGAGKTTLAAKMMTELALYNSINLIHMDDLYSGWSNPLNEDLSLTLSRIVEAFASQKEFTVSIFNWSTNAFDSSLTFEPSEILIIEGVGAGQKTVRDAGAILYWLDVEPEIGLARVLNRDGFDIQTQMRQWQVDQDEHFERDATRTFANHILTS</sequence>
<reference evidence="1" key="1">
    <citation type="submission" date="2020-05" db="EMBL/GenBank/DDBJ databases">
        <authorList>
            <person name="Chiriac C."/>
            <person name="Salcher M."/>
            <person name="Ghai R."/>
            <person name="Kavagutti S V."/>
        </authorList>
    </citation>
    <scope>NUCLEOTIDE SEQUENCE</scope>
</reference>
<dbReference type="AlphaFoldDB" id="A0A6J7I2J5"/>
<evidence type="ECO:0000313" key="1">
    <source>
        <dbReference type="EMBL" id="CAB4925003.1"/>
    </source>
</evidence>
<dbReference type="InterPro" id="IPR027417">
    <property type="entry name" value="P-loop_NTPase"/>
</dbReference>
<accession>A0A6J7I2J5</accession>
<gene>
    <name evidence="1" type="ORF">UFOPK3684_00623</name>
</gene>
<name>A0A6J7I2J5_9ZZZZ</name>
<dbReference type="EMBL" id="CAFBMZ010000033">
    <property type="protein sequence ID" value="CAB4925003.1"/>
    <property type="molecule type" value="Genomic_DNA"/>
</dbReference>
<dbReference type="SUPFAM" id="SSF52540">
    <property type="entry name" value="P-loop containing nucleoside triphosphate hydrolases"/>
    <property type="match status" value="1"/>
</dbReference>
<protein>
    <submittedName>
        <fullName evidence="1">Unannotated protein</fullName>
    </submittedName>
</protein>
<proteinExistence type="predicted"/>
<dbReference type="Gene3D" id="3.40.50.300">
    <property type="entry name" value="P-loop containing nucleotide triphosphate hydrolases"/>
    <property type="match status" value="1"/>
</dbReference>